<protein>
    <submittedName>
        <fullName evidence="3">TPR-like protein</fullName>
    </submittedName>
</protein>
<evidence type="ECO:0000259" key="2">
    <source>
        <dbReference type="Pfam" id="PF25000"/>
    </source>
</evidence>
<dbReference type="SUPFAM" id="SSF52540">
    <property type="entry name" value="P-loop containing nucleoside triphosphate hydrolases"/>
    <property type="match status" value="1"/>
</dbReference>
<evidence type="ECO:0000313" key="4">
    <source>
        <dbReference type="Proteomes" id="UP000246991"/>
    </source>
</evidence>
<dbReference type="GO" id="GO:0043531">
    <property type="term" value="F:ADP binding"/>
    <property type="evidence" value="ECO:0007669"/>
    <property type="project" value="InterPro"/>
</dbReference>
<dbReference type="InterPro" id="IPR056681">
    <property type="entry name" value="DUF7779"/>
</dbReference>
<dbReference type="Gene3D" id="1.25.40.10">
    <property type="entry name" value="Tetratricopeptide repeat domain"/>
    <property type="match status" value="2"/>
</dbReference>
<dbReference type="PRINTS" id="PR00381">
    <property type="entry name" value="KINESINLIGHT"/>
</dbReference>
<dbReference type="Pfam" id="PF13374">
    <property type="entry name" value="TPR_10"/>
    <property type="match status" value="4"/>
</dbReference>
<organism evidence="3 4">
    <name type="scientific">Tuber magnatum</name>
    <name type="common">white Piedmont truffle</name>
    <dbReference type="NCBI Taxonomy" id="42249"/>
    <lineage>
        <taxon>Eukaryota</taxon>
        <taxon>Fungi</taxon>
        <taxon>Dikarya</taxon>
        <taxon>Ascomycota</taxon>
        <taxon>Pezizomycotina</taxon>
        <taxon>Pezizomycetes</taxon>
        <taxon>Pezizales</taxon>
        <taxon>Tuberaceae</taxon>
        <taxon>Tuber</taxon>
    </lineage>
</organism>
<dbReference type="AlphaFoldDB" id="A0A317SN55"/>
<proteinExistence type="predicted"/>
<dbReference type="SMART" id="SM00028">
    <property type="entry name" value="TPR"/>
    <property type="match status" value="7"/>
</dbReference>
<dbReference type="PANTHER" id="PTHR46082:SF6">
    <property type="entry name" value="AAA+ ATPASE DOMAIN-CONTAINING PROTEIN-RELATED"/>
    <property type="match status" value="1"/>
</dbReference>
<dbReference type="InterPro" id="IPR011990">
    <property type="entry name" value="TPR-like_helical_dom_sf"/>
</dbReference>
<gene>
    <name evidence="3" type="ORF">C7212DRAFT_364467</name>
</gene>
<accession>A0A317SN55</accession>
<sequence>MDHVTQVRPDIHGSYSGNSGKSNMIGSNNTIKITNMLPDMTNFGAGNRGDTSEVGDGVHNRIAPHGLGGSGKTQIALEYVYQCASFREIGQRIRIPLARAAVEEVELLRSIRRWFEGPNSGDRILVIDNADNDADFVGINSPIAKFIPQGARGTVIFTTRSRLVASRQGCKMIEVGKMEEEDAQELFSKRVGSGYIFGEGEKKAIRMILASLHHLPLAIIGAAAFMTETETSPSAYWTILRESDVQAKRLLSQEFCDIQREVDEPESILGTYFTTFNRISQQMPRAMQLLRLISCLDRHNIPEELLRQSGLEEMDDSVEFRRVIGKLLGFSLLAIVKGEEKTFYELHRLVQLSLQVYLPTKELKQARVAALKMVSRLFPQEESEQRSVGPIYIQHALVVSKDSTGRIAEELCFRMGQYFQAKGSNENAEIQFRRCIALRGKGKDYEWDNEGQGSFRLPGGEAQIGGGTNMMVKIFQNLLGIPTRPMSQSCADMLKHMNILAVVLKDRGKYDESETMHRRALESQEKLLGPDDPDTLTSTNNLAAVPQAQGKYDESETMHRRALESREKILGPDHPATLTSTNNLAAVLRAQGKYDESEALHRREWGWSKKILGPDHPSTLTSTNNLALVLGTQGKYDESEILHRRTLESREKILGPDHPATLTSTNNLAAVLRAQGKYDESETLHRRTLERREKILGPDHPSTLNSTNNLALVLGAQGKYDESETLHRRTLERREKILGPDHPSTLNSLSNLALVLQDQGKYDESETLHRRELERSDKILVPDHPPTLISTNNLALVLGAQRKYN</sequence>
<evidence type="ECO:0000256" key="1">
    <source>
        <dbReference type="SAM" id="MobiDB-lite"/>
    </source>
</evidence>
<dbReference type="Proteomes" id="UP000246991">
    <property type="component" value="Unassembled WGS sequence"/>
</dbReference>
<dbReference type="OrthoDB" id="626167at2759"/>
<dbReference type="PANTHER" id="PTHR46082">
    <property type="entry name" value="ATP/GTP-BINDING PROTEIN-RELATED"/>
    <property type="match status" value="1"/>
</dbReference>
<name>A0A317SN55_9PEZI</name>
<evidence type="ECO:0000313" key="3">
    <source>
        <dbReference type="EMBL" id="PWW75748.1"/>
    </source>
</evidence>
<reference evidence="3 4" key="1">
    <citation type="submission" date="2018-03" db="EMBL/GenBank/DDBJ databases">
        <title>Genomes of Pezizomycetes fungi and the evolution of truffles.</title>
        <authorList>
            <person name="Murat C."/>
            <person name="Payen T."/>
            <person name="Noel B."/>
            <person name="Kuo A."/>
            <person name="Martin F.M."/>
        </authorList>
    </citation>
    <scope>NUCLEOTIDE SEQUENCE [LARGE SCALE GENOMIC DNA]</scope>
    <source>
        <strain evidence="3">091103-1</strain>
    </source>
</reference>
<keyword evidence="4" id="KW-1185">Reference proteome</keyword>
<dbReference type="STRING" id="42249.A0A317SN55"/>
<feature type="domain" description="DUF7779" evidence="2">
    <location>
        <begin position="282"/>
        <end position="358"/>
    </location>
</feature>
<comment type="caution">
    <text evidence="3">The sequence shown here is derived from an EMBL/GenBank/DDBJ whole genome shotgun (WGS) entry which is preliminary data.</text>
</comment>
<dbReference type="Pfam" id="PF25000">
    <property type="entry name" value="DUF7779"/>
    <property type="match status" value="1"/>
</dbReference>
<feature type="compositionally biased region" description="Basic and acidic residues" evidence="1">
    <location>
        <begin position="1"/>
        <end position="11"/>
    </location>
</feature>
<dbReference type="InterPro" id="IPR053137">
    <property type="entry name" value="NLR-like"/>
</dbReference>
<feature type="compositionally biased region" description="Polar residues" evidence="1">
    <location>
        <begin position="15"/>
        <end position="26"/>
    </location>
</feature>
<dbReference type="InterPro" id="IPR027417">
    <property type="entry name" value="P-loop_NTPase"/>
</dbReference>
<dbReference type="EMBL" id="PYWC01000042">
    <property type="protein sequence ID" value="PWW75748.1"/>
    <property type="molecule type" value="Genomic_DNA"/>
</dbReference>
<feature type="region of interest" description="Disordered" evidence="1">
    <location>
        <begin position="1"/>
        <end position="26"/>
    </location>
</feature>
<dbReference type="InterPro" id="IPR019734">
    <property type="entry name" value="TPR_rpt"/>
</dbReference>
<dbReference type="Pfam" id="PF13424">
    <property type="entry name" value="TPR_12"/>
    <property type="match status" value="2"/>
</dbReference>
<dbReference type="SUPFAM" id="SSF48452">
    <property type="entry name" value="TPR-like"/>
    <property type="match status" value="3"/>
</dbReference>